<dbReference type="EMBL" id="ACJX03000001">
    <property type="protein sequence ID" value="KRT36438.1"/>
    <property type="molecule type" value="Genomic_DNA"/>
</dbReference>
<organism evidence="1 2">
    <name type="scientific">Acetomicrobium hydrogeniformans ATCC BAA-1850</name>
    <dbReference type="NCBI Taxonomy" id="592015"/>
    <lineage>
        <taxon>Bacteria</taxon>
        <taxon>Thermotogati</taxon>
        <taxon>Synergistota</taxon>
        <taxon>Synergistia</taxon>
        <taxon>Synergistales</taxon>
        <taxon>Acetomicrobiaceae</taxon>
        <taxon>Acetomicrobium</taxon>
    </lineage>
</organism>
<dbReference type="RefSeq" id="WP_009200877.1">
    <property type="nucleotide sequence ID" value="NZ_ACJX03000001.1"/>
</dbReference>
<gene>
    <name evidence="1" type="ORF">HMPREF1705_03723</name>
</gene>
<protein>
    <submittedName>
        <fullName evidence="1">Type I phosphodiesterase / nucleotide pyrophosphatase</fullName>
    </submittedName>
</protein>
<dbReference type="SUPFAM" id="SSF53649">
    <property type="entry name" value="Alkaline phosphatase-like"/>
    <property type="match status" value="1"/>
</dbReference>
<evidence type="ECO:0000313" key="2">
    <source>
        <dbReference type="Proteomes" id="UP000005273"/>
    </source>
</evidence>
<dbReference type="Gene3D" id="3.40.720.10">
    <property type="entry name" value="Alkaline Phosphatase, subunit A"/>
    <property type="match status" value="2"/>
</dbReference>
<keyword evidence="2" id="KW-1185">Reference proteome</keyword>
<sequence length="274" mass="31007">MNKVILVIIDGLRCDVAFKEMRYMVRLTREGLAARFALKAELPSLSKPLYETLLTGIPPYISGVTSNEFKGRSSQKSLFHLTREKGLINAAAAYYWISELYNCYPFDPPLHREQEKEDMPIQFGRFYFEDDYPDSHLFVDGEILRRKHKPDFLLIHPMGLDYFGHLYGGSSREYAKKTSEMDGLLSKYIPLWLDDGYQVIVTADHGMDDFGNHGGESSEERDVPLFLVGDRFTSLCYEPPSQLGIAPLICRLLEINPSEAMNSITSPASSGGLS</sequence>
<dbReference type="GO" id="GO:0006506">
    <property type="term" value="P:GPI anchor biosynthetic process"/>
    <property type="evidence" value="ECO:0007669"/>
    <property type="project" value="InterPro"/>
</dbReference>
<dbReference type="InterPro" id="IPR017850">
    <property type="entry name" value="Alkaline_phosphatase_core_sf"/>
</dbReference>
<dbReference type="OrthoDB" id="8580666at2"/>
<dbReference type="Proteomes" id="UP000005273">
    <property type="component" value="Unassembled WGS sequence"/>
</dbReference>
<dbReference type="Pfam" id="PF01663">
    <property type="entry name" value="Phosphodiest"/>
    <property type="match status" value="1"/>
</dbReference>
<dbReference type="STRING" id="592015.HMPREF1705_03723"/>
<dbReference type="AlphaFoldDB" id="A0A0T5XDJ6"/>
<dbReference type="GO" id="GO:0016020">
    <property type="term" value="C:membrane"/>
    <property type="evidence" value="ECO:0007669"/>
    <property type="project" value="GOC"/>
</dbReference>
<evidence type="ECO:0000313" key="1">
    <source>
        <dbReference type="EMBL" id="KRT36438.1"/>
    </source>
</evidence>
<dbReference type="PANTHER" id="PTHR23071:SF1">
    <property type="entry name" value="GPI ETHANOLAMINE PHOSPHATE TRANSFERASE 3"/>
    <property type="match status" value="1"/>
</dbReference>
<dbReference type="PANTHER" id="PTHR23071">
    <property type="entry name" value="PHOSPHATIDYLINOSITOL GLYCAN"/>
    <property type="match status" value="1"/>
</dbReference>
<comment type="caution">
    <text evidence="1">The sequence shown here is derived from an EMBL/GenBank/DDBJ whole genome shotgun (WGS) entry which is preliminary data.</text>
</comment>
<name>A0A0T5XDJ6_9BACT</name>
<dbReference type="GO" id="GO:0051377">
    <property type="term" value="F:mannose-ethanolamine phosphotransferase activity"/>
    <property type="evidence" value="ECO:0007669"/>
    <property type="project" value="TreeGrafter"/>
</dbReference>
<dbReference type="InterPro" id="IPR002591">
    <property type="entry name" value="Phosphodiest/P_Trfase"/>
</dbReference>
<reference evidence="2" key="1">
    <citation type="submission" date="2012-09" db="EMBL/GenBank/DDBJ databases">
        <authorList>
            <person name="Weinstock G."/>
            <person name="Sodergren E."/>
            <person name="Clifton S."/>
            <person name="Fulton L."/>
            <person name="Fulton B."/>
            <person name="Courtney L."/>
            <person name="Fronick C."/>
            <person name="Harrison M."/>
            <person name="Strong C."/>
            <person name="Farmer C."/>
            <person name="Delehaunty K."/>
            <person name="Markovic C."/>
            <person name="Hall O."/>
            <person name="Minx P."/>
            <person name="Tomlinson C."/>
            <person name="Mitreva M."/>
            <person name="Nelson J."/>
            <person name="Hou S."/>
            <person name="Wollam A."/>
            <person name="Pepin K.H."/>
            <person name="Johnson M."/>
            <person name="Bhonagiri V."/>
            <person name="Nash W.E."/>
            <person name="Suruliraj S."/>
            <person name="Warren W."/>
            <person name="Chinwalla A."/>
            <person name="Mardis E.R."/>
            <person name="Wilson R.K."/>
        </authorList>
    </citation>
    <scope>NUCLEOTIDE SEQUENCE [LARGE SCALE GENOMIC DNA]</scope>
    <source>
        <strain evidence="2">OS1</strain>
    </source>
</reference>
<accession>A0A0T5XDJ6</accession>
<dbReference type="InterPro" id="IPR039524">
    <property type="entry name" value="PIGO/GPI13"/>
</dbReference>
<proteinExistence type="predicted"/>
<dbReference type="eggNOG" id="COG1524">
    <property type="taxonomic scope" value="Bacteria"/>
</dbReference>